<keyword evidence="3" id="KW-0804">Transcription</keyword>
<proteinExistence type="predicted"/>
<dbReference type="PANTHER" id="PTHR40661:SF1">
    <property type="entry name" value="HTH CRO_C1-TYPE DOMAIN-CONTAINING PROTEIN"/>
    <property type="match status" value="1"/>
</dbReference>
<sequence length="258" mass="29477">MGTNDLASEIRRFKEIREDHDFTQSEFAEQLGIKNSTADIERGRTKLSGRVVTEMLRLFNVNPLWIYGYSNQKHLNTDKGDVSPKVVIVDKEDNENMVMVNQKAAAGYPNNIQDVEWYQNLPAFDLPLPQYRNATYRGFQIEGDSMVPNFRPEDWVLAKGVESLDYAADNKVYVIVMQDAVVVKKLQKLPDASKVLLVSLNKEYVPYEVSVSDIQEIWQVSSKLTFNLEENSESNLLKELQQSMEELKLQLGGKHAKA</sequence>
<dbReference type="SMART" id="SM00530">
    <property type="entry name" value="HTH_XRE"/>
    <property type="match status" value="1"/>
</dbReference>
<keyword evidence="7" id="KW-1185">Reference proteome</keyword>
<dbReference type="PANTHER" id="PTHR40661">
    <property type="match status" value="1"/>
</dbReference>
<dbReference type="GO" id="GO:0003677">
    <property type="term" value="F:DNA binding"/>
    <property type="evidence" value="ECO:0007669"/>
    <property type="project" value="UniProtKB-KW"/>
</dbReference>
<dbReference type="CDD" id="cd06529">
    <property type="entry name" value="S24_LexA-like"/>
    <property type="match status" value="1"/>
</dbReference>
<dbReference type="InterPro" id="IPR010982">
    <property type="entry name" value="Lambda_DNA-bd_dom_sf"/>
</dbReference>
<feature type="coiled-coil region" evidence="4">
    <location>
        <begin position="230"/>
        <end position="257"/>
    </location>
</feature>
<dbReference type="Pfam" id="PF00717">
    <property type="entry name" value="Peptidase_S24"/>
    <property type="match status" value="1"/>
</dbReference>
<dbReference type="RefSeq" id="WP_121916457.1">
    <property type="nucleotide sequence ID" value="NZ_REFV01000003.1"/>
</dbReference>
<organism evidence="6 7">
    <name type="scientific">Dokdonia sinensis</name>
    <dbReference type="NCBI Taxonomy" id="2479847"/>
    <lineage>
        <taxon>Bacteria</taxon>
        <taxon>Pseudomonadati</taxon>
        <taxon>Bacteroidota</taxon>
        <taxon>Flavobacteriia</taxon>
        <taxon>Flavobacteriales</taxon>
        <taxon>Flavobacteriaceae</taxon>
        <taxon>Dokdonia</taxon>
    </lineage>
</organism>
<name>A0A3M0GMG9_9FLAO</name>
<evidence type="ECO:0000313" key="6">
    <source>
        <dbReference type="EMBL" id="RMB62823.1"/>
    </source>
</evidence>
<dbReference type="SUPFAM" id="SSF51306">
    <property type="entry name" value="LexA/Signal peptidase"/>
    <property type="match status" value="1"/>
</dbReference>
<gene>
    <name evidence="6" type="ORF">EAX61_04380</name>
</gene>
<keyword evidence="1" id="KW-0805">Transcription regulation</keyword>
<dbReference type="Proteomes" id="UP000281985">
    <property type="component" value="Unassembled WGS sequence"/>
</dbReference>
<dbReference type="PROSITE" id="PS50943">
    <property type="entry name" value="HTH_CROC1"/>
    <property type="match status" value="1"/>
</dbReference>
<feature type="domain" description="HTH cro/C1-type" evidence="5">
    <location>
        <begin position="13"/>
        <end position="66"/>
    </location>
</feature>
<dbReference type="Gene3D" id="1.10.260.40">
    <property type="entry name" value="lambda repressor-like DNA-binding domains"/>
    <property type="match status" value="1"/>
</dbReference>
<comment type="caution">
    <text evidence="6">The sequence shown here is derived from an EMBL/GenBank/DDBJ whole genome shotgun (WGS) entry which is preliminary data.</text>
</comment>
<evidence type="ECO:0000256" key="3">
    <source>
        <dbReference type="ARBA" id="ARBA00023163"/>
    </source>
</evidence>
<evidence type="ECO:0000256" key="2">
    <source>
        <dbReference type="ARBA" id="ARBA00023125"/>
    </source>
</evidence>
<dbReference type="SUPFAM" id="SSF47413">
    <property type="entry name" value="lambda repressor-like DNA-binding domains"/>
    <property type="match status" value="1"/>
</dbReference>
<keyword evidence="4" id="KW-0175">Coiled coil</keyword>
<dbReference type="Pfam" id="PF01381">
    <property type="entry name" value="HTH_3"/>
    <property type="match status" value="1"/>
</dbReference>
<dbReference type="OrthoDB" id="3831186at2"/>
<dbReference type="InterPro" id="IPR039418">
    <property type="entry name" value="LexA-like"/>
</dbReference>
<dbReference type="CDD" id="cd00093">
    <property type="entry name" value="HTH_XRE"/>
    <property type="match status" value="1"/>
</dbReference>
<accession>A0A3M0GMG9</accession>
<dbReference type="InterPro" id="IPR001387">
    <property type="entry name" value="Cro/C1-type_HTH"/>
</dbReference>
<keyword evidence="2" id="KW-0238">DNA-binding</keyword>
<reference evidence="6 7" key="1">
    <citation type="submission" date="2018-10" db="EMBL/GenBank/DDBJ databases">
        <title>Dokdonia luteus sp. nov., isolated from sea water.</title>
        <authorList>
            <person name="Zhou L.Y."/>
            <person name="Du Z.J."/>
        </authorList>
    </citation>
    <scope>NUCLEOTIDE SEQUENCE [LARGE SCALE GENOMIC DNA]</scope>
    <source>
        <strain evidence="6 7">SH27</strain>
    </source>
</reference>
<evidence type="ECO:0000256" key="1">
    <source>
        <dbReference type="ARBA" id="ARBA00023015"/>
    </source>
</evidence>
<dbReference type="AlphaFoldDB" id="A0A3M0GMG9"/>
<dbReference type="Gene3D" id="2.10.109.10">
    <property type="entry name" value="Umud Fragment, subunit A"/>
    <property type="match status" value="1"/>
</dbReference>
<dbReference type="InterPro" id="IPR036286">
    <property type="entry name" value="LexA/Signal_pep-like_sf"/>
</dbReference>
<dbReference type="EMBL" id="REFV01000003">
    <property type="protein sequence ID" value="RMB62823.1"/>
    <property type="molecule type" value="Genomic_DNA"/>
</dbReference>
<dbReference type="InterPro" id="IPR015927">
    <property type="entry name" value="Peptidase_S24_S26A/B/C"/>
</dbReference>
<evidence type="ECO:0000313" key="7">
    <source>
        <dbReference type="Proteomes" id="UP000281985"/>
    </source>
</evidence>
<protein>
    <submittedName>
        <fullName evidence="6">Helix-turn-helix domain-containing protein</fullName>
    </submittedName>
</protein>
<evidence type="ECO:0000259" key="5">
    <source>
        <dbReference type="PROSITE" id="PS50943"/>
    </source>
</evidence>
<evidence type="ECO:0000256" key="4">
    <source>
        <dbReference type="SAM" id="Coils"/>
    </source>
</evidence>